<dbReference type="EMBL" id="CP046640">
    <property type="protein sequence ID" value="QTL98727.1"/>
    <property type="molecule type" value="Genomic_DNA"/>
</dbReference>
<dbReference type="PANTHER" id="PTHR43797">
    <property type="entry name" value="HOMOCYSTEINE/CYSTEINE SYNTHASE"/>
    <property type="match status" value="1"/>
</dbReference>
<dbReference type="PROSITE" id="PS00868">
    <property type="entry name" value="CYS_MET_METAB_PP"/>
    <property type="match status" value="1"/>
</dbReference>
<dbReference type="GO" id="GO:0019346">
    <property type="term" value="P:transsulfuration"/>
    <property type="evidence" value="ECO:0007669"/>
    <property type="project" value="InterPro"/>
</dbReference>
<evidence type="ECO:0000256" key="2">
    <source>
        <dbReference type="ARBA" id="ARBA00009077"/>
    </source>
</evidence>
<name>A0A8A7KIR1_9FIRM</name>
<reference evidence="7" key="1">
    <citation type="submission" date="2019-12" db="EMBL/GenBank/DDBJ databases">
        <authorList>
            <person name="zhang j."/>
            <person name="sun C.M."/>
        </authorList>
    </citation>
    <scope>NUCLEOTIDE SEQUENCE</scope>
    <source>
        <strain evidence="7">NS-1</strain>
    </source>
</reference>
<dbReference type="GO" id="GO:0030170">
    <property type="term" value="F:pyridoxal phosphate binding"/>
    <property type="evidence" value="ECO:0007669"/>
    <property type="project" value="InterPro"/>
</dbReference>
<dbReference type="InterPro" id="IPR006235">
    <property type="entry name" value="OAc-hSer/O-AcSer_sulfhydrylase"/>
</dbReference>
<dbReference type="Gene3D" id="3.40.640.10">
    <property type="entry name" value="Type I PLP-dependent aspartate aminotransferase-like (Major domain)"/>
    <property type="match status" value="1"/>
</dbReference>
<gene>
    <name evidence="7" type="ORF">GM661_12505</name>
</gene>
<dbReference type="GO" id="GO:0004124">
    <property type="term" value="F:cysteine synthase activity"/>
    <property type="evidence" value="ECO:0007669"/>
    <property type="project" value="TreeGrafter"/>
</dbReference>
<dbReference type="InterPro" id="IPR000277">
    <property type="entry name" value="Cys/Met-Metab_PyrdxlP-dep_enz"/>
</dbReference>
<dbReference type="FunFam" id="3.40.640.10:FF:000035">
    <property type="entry name" value="O-succinylhomoserine sulfhydrylase"/>
    <property type="match status" value="1"/>
</dbReference>
<dbReference type="AlphaFoldDB" id="A0A8A7KIR1"/>
<proteinExistence type="inferred from homology"/>
<dbReference type="CDD" id="cd00614">
    <property type="entry name" value="CGS_like"/>
    <property type="match status" value="1"/>
</dbReference>
<dbReference type="Gene3D" id="3.90.1150.10">
    <property type="entry name" value="Aspartate Aminotransferase, domain 1"/>
    <property type="match status" value="1"/>
</dbReference>
<feature type="modified residue" description="N6-(pyridoxal phosphate)lysine" evidence="5">
    <location>
        <position position="210"/>
    </location>
</feature>
<dbReference type="Pfam" id="PF01053">
    <property type="entry name" value="Cys_Met_Meta_PP"/>
    <property type="match status" value="1"/>
</dbReference>
<protein>
    <submittedName>
        <fullName evidence="7">Aminotransferase class V-fold PLP-dependent enzyme</fullName>
    </submittedName>
</protein>
<keyword evidence="3" id="KW-0808">Transferase</keyword>
<dbReference type="GO" id="GO:0008483">
    <property type="term" value="F:transaminase activity"/>
    <property type="evidence" value="ECO:0007669"/>
    <property type="project" value="UniProtKB-KW"/>
</dbReference>
<comment type="cofactor">
    <cofactor evidence="1 6">
        <name>pyridoxal 5'-phosphate</name>
        <dbReference type="ChEBI" id="CHEBI:597326"/>
    </cofactor>
</comment>
<evidence type="ECO:0000256" key="6">
    <source>
        <dbReference type="RuleBase" id="RU362118"/>
    </source>
</evidence>
<dbReference type="GO" id="GO:0071269">
    <property type="term" value="P:L-homocysteine biosynthetic process"/>
    <property type="evidence" value="ECO:0007669"/>
    <property type="project" value="TreeGrafter"/>
</dbReference>
<dbReference type="PANTHER" id="PTHR43797:SF2">
    <property type="entry name" value="HOMOCYSTEINE_CYSTEINE SYNTHASE"/>
    <property type="match status" value="1"/>
</dbReference>
<dbReference type="InterPro" id="IPR015424">
    <property type="entry name" value="PyrdxlP-dep_Trfase"/>
</dbReference>
<keyword evidence="4 5" id="KW-0663">Pyridoxal phosphate</keyword>
<sequence length="429" mass="46509">MVNNNELGFDTLSIHGGQEADPTTGARAVPIYQTTSFVFEDTDQAARLFGLEEEGNIYSRIGNPTTDVLEKRIAALEGGIGALAVSSGQAAETLAALNIARQGDEIVSGSSIYGGTYNLFKHTLPKLGIKVSFADASNPDSFKEKINEKTRALYVETIGNPELVVPDIEEIARVAHQAGIPLIMDNTFATPYLCRPFDYGADIVLHSTTKFIGGHGTSIGGVIVDSGNFDWGNGKFPELVEPDPSYHGLRYQEQFAEAAYIGKARVQLLRDLGSCISPFNSFLLLQGLETLSLRMERHCQNAAGVVEFLQNNSKVGWVKYPSTVEHDTHANAARYLKKGSGGILTFGIKGGIENGKRFIESLQLVSHLANVGDTRTLAIHPASTTHQQLSEEEQQASGVRPDMIRLSVGLEDLEDIVNDIDQALNKAFK</sequence>
<dbReference type="InterPro" id="IPR015422">
    <property type="entry name" value="PyrdxlP-dep_Trfase_small"/>
</dbReference>
<evidence type="ECO:0000256" key="3">
    <source>
        <dbReference type="ARBA" id="ARBA00022679"/>
    </source>
</evidence>
<dbReference type="KEGG" id="ifn:GM661_12505"/>
<evidence type="ECO:0000313" key="8">
    <source>
        <dbReference type="Proteomes" id="UP000665020"/>
    </source>
</evidence>
<dbReference type="SUPFAM" id="SSF53383">
    <property type="entry name" value="PLP-dependent transferases"/>
    <property type="match status" value="1"/>
</dbReference>
<evidence type="ECO:0000313" key="7">
    <source>
        <dbReference type="EMBL" id="QTL98727.1"/>
    </source>
</evidence>
<organism evidence="7 8">
    <name type="scientific">Iocasia fonsfrigidae</name>
    <dbReference type="NCBI Taxonomy" id="2682810"/>
    <lineage>
        <taxon>Bacteria</taxon>
        <taxon>Bacillati</taxon>
        <taxon>Bacillota</taxon>
        <taxon>Clostridia</taxon>
        <taxon>Halanaerobiales</taxon>
        <taxon>Halanaerobiaceae</taxon>
        <taxon>Iocasia</taxon>
    </lineage>
</organism>
<evidence type="ECO:0000256" key="5">
    <source>
        <dbReference type="PIRSR" id="PIRSR001434-2"/>
    </source>
</evidence>
<dbReference type="NCBIfam" id="TIGR01326">
    <property type="entry name" value="OAH_OAS_sulfhy"/>
    <property type="match status" value="1"/>
</dbReference>
<accession>A0A8A7KIR1</accession>
<evidence type="ECO:0000256" key="1">
    <source>
        <dbReference type="ARBA" id="ARBA00001933"/>
    </source>
</evidence>
<dbReference type="InterPro" id="IPR015421">
    <property type="entry name" value="PyrdxlP-dep_Trfase_major"/>
</dbReference>
<dbReference type="Proteomes" id="UP000665020">
    <property type="component" value="Chromosome"/>
</dbReference>
<dbReference type="GO" id="GO:0005737">
    <property type="term" value="C:cytoplasm"/>
    <property type="evidence" value="ECO:0007669"/>
    <property type="project" value="TreeGrafter"/>
</dbReference>
<dbReference type="GO" id="GO:0003961">
    <property type="term" value="F:O-acetylhomoserine aminocarboxypropyltransferase activity"/>
    <property type="evidence" value="ECO:0007669"/>
    <property type="project" value="TreeGrafter"/>
</dbReference>
<comment type="similarity">
    <text evidence="2 6">Belongs to the trans-sulfuration enzymes family.</text>
</comment>
<keyword evidence="7" id="KW-0032">Aminotransferase</keyword>
<keyword evidence="8" id="KW-1185">Reference proteome</keyword>
<evidence type="ECO:0000256" key="4">
    <source>
        <dbReference type="ARBA" id="ARBA00022898"/>
    </source>
</evidence>
<dbReference type="PIRSF" id="PIRSF001434">
    <property type="entry name" value="CGS"/>
    <property type="match status" value="1"/>
</dbReference>
<dbReference type="GO" id="GO:0006535">
    <property type="term" value="P:cysteine biosynthetic process from serine"/>
    <property type="evidence" value="ECO:0007669"/>
    <property type="project" value="TreeGrafter"/>
</dbReference>
<dbReference type="InterPro" id="IPR054542">
    <property type="entry name" value="Cys_met_metab_PP"/>
</dbReference>